<proteinExistence type="predicted"/>
<dbReference type="Pfam" id="PF12796">
    <property type="entry name" value="Ank_2"/>
    <property type="match status" value="1"/>
</dbReference>
<dbReference type="Gene3D" id="1.25.40.20">
    <property type="entry name" value="Ankyrin repeat-containing domain"/>
    <property type="match status" value="1"/>
</dbReference>
<dbReference type="EMBL" id="HBGU01009928">
    <property type="protein sequence ID" value="CAD9412241.1"/>
    <property type="molecule type" value="Transcribed_RNA"/>
</dbReference>
<reference evidence="1" key="1">
    <citation type="submission" date="2021-01" db="EMBL/GenBank/DDBJ databases">
        <authorList>
            <person name="Corre E."/>
            <person name="Pelletier E."/>
            <person name="Niang G."/>
            <person name="Scheremetjew M."/>
            <person name="Finn R."/>
            <person name="Kale V."/>
            <person name="Holt S."/>
            <person name="Cochrane G."/>
            <person name="Meng A."/>
            <person name="Brown T."/>
            <person name="Cohen L."/>
        </authorList>
    </citation>
    <scope>NUCLEOTIDE SEQUENCE</scope>
    <source>
        <strain evidence="1">UTEX LB 985</strain>
    </source>
</reference>
<protein>
    <submittedName>
        <fullName evidence="1">Uncharacterized protein</fullName>
    </submittedName>
</protein>
<accession>A0A7S2C0J8</accession>
<dbReference type="InterPro" id="IPR036770">
    <property type="entry name" value="Ankyrin_rpt-contain_sf"/>
</dbReference>
<gene>
    <name evidence="1" type="ORF">CBRE1094_LOCUS5504</name>
</gene>
<evidence type="ECO:0000313" key="1">
    <source>
        <dbReference type="EMBL" id="CAD9412241.1"/>
    </source>
</evidence>
<sequence>MLCVAATVGARQPVLSFEASAAAWGNQRCAVRSKADRLLDGGWTALTLAVELGDDEAMMESIIEGANVDVPDESGTTALTRACHHGHQSLVLALHAKGD</sequence>
<dbReference type="AlphaFoldDB" id="A0A7S2C0J8"/>
<name>A0A7S2C0J8_9EUKA</name>
<dbReference type="InterPro" id="IPR002110">
    <property type="entry name" value="Ankyrin_rpt"/>
</dbReference>
<dbReference type="SUPFAM" id="SSF48403">
    <property type="entry name" value="Ankyrin repeat"/>
    <property type="match status" value="1"/>
</dbReference>
<organism evidence="1">
    <name type="scientific">Haptolina brevifila</name>
    <dbReference type="NCBI Taxonomy" id="156173"/>
    <lineage>
        <taxon>Eukaryota</taxon>
        <taxon>Haptista</taxon>
        <taxon>Haptophyta</taxon>
        <taxon>Prymnesiophyceae</taxon>
        <taxon>Prymnesiales</taxon>
        <taxon>Prymnesiaceae</taxon>
        <taxon>Haptolina</taxon>
    </lineage>
</organism>